<keyword evidence="1" id="KW-0472">Membrane</keyword>
<feature type="transmembrane region" description="Helical" evidence="1">
    <location>
        <begin position="12"/>
        <end position="37"/>
    </location>
</feature>
<sequence>MRPIDLDFQRKTLSTVPGWILLGGGMLMAAFMLGLHLHTCDEHEARSAELERVEQQLQKRGLRQAPMSASEEKARAAGVAEMRRITAQMNLPWDGLFAMLEAQPRKDIALLSLAPDARKGQLRIAAEARDLPAMLAFHRELEASDALSDVSLLNHEMVAEQAERPIRFNLLASWGVKDARP</sequence>
<dbReference type="Proteomes" id="UP000327179">
    <property type="component" value="Chromosome"/>
</dbReference>
<name>A0A5J6QRB4_9GAMM</name>
<dbReference type="KEGG" id="plal:FXN65_24320"/>
<evidence type="ECO:0000256" key="1">
    <source>
        <dbReference type="SAM" id="Phobius"/>
    </source>
</evidence>
<protein>
    <submittedName>
        <fullName evidence="2">Pilus assembly protein</fullName>
    </submittedName>
</protein>
<accession>A0A5J6QRB4</accession>
<proteinExistence type="predicted"/>
<evidence type="ECO:0000313" key="3">
    <source>
        <dbReference type="Proteomes" id="UP000327179"/>
    </source>
</evidence>
<dbReference type="EMBL" id="CP043311">
    <property type="protein sequence ID" value="QEY65033.1"/>
    <property type="molecule type" value="Genomic_DNA"/>
</dbReference>
<keyword evidence="1" id="KW-1133">Transmembrane helix</keyword>
<dbReference type="AlphaFoldDB" id="A0A5J6QRB4"/>
<dbReference type="RefSeq" id="WP_151137222.1">
    <property type="nucleotide sequence ID" value="NZ_CP043311.1"/>
</dbReference>
<organism evidence="2 3">
    <name type="scientific">Metapseudomonas lalkuanensis</name>
    <dbReference type="NCBI Taxonomy" id="2604832"/>
    <lineage>
        <taxon>Bacteria</taxon>
        <taxon>Pseudomonadati</taxon>
        <taxon>Pseudomonadota</taxon>
        <taxon>Gammaproteobacteria</taxon>
        <taxon>Pseudomonadales</taxon>
        <taxon>Pseudomonadaceae</taxon>
        <taxon>Metapseudomonas</taxon>
    </lineage>
</organism>
<gene>
    <name evidence="2" type="ORF">FXN65_24320</name>
</gene>
<evidence type="ECO:0000313" key="2">
    <source>
        <dbReference type="EMBL" id="QEY65033.1"/>
    </source>
</evidence>
<reference evidence="2 3" key="1">
    <citation type="submission" date="2019-08" db="EMBL/GenBank/DDBJ databases">
        <title>Whole-genome Sequencing of e-waste polymer degrading bacterium Pseudomonas sp. strain PE08.</title>
        <authorList>
            <person name="Kirdat K."/>
            <person name="Debbarma P."/>
            <person name="Narawade N."/>
            <person name="Suyal D."/>
            <person name="Thorat V."/>
            <person name="Shouche Y."/>
            <person name="Goel R."/>
            <person name="Yadav A."/>
        </authorList>
    </citation>
    <scope>NUCLEOTIDE SEQUENCE [LARGE SCALE GENOMIC DNA]</scope>
    <source>
        <strain evidence="2 3">PE08</strain>
    </source>
</reference>
<keyword evidence="3" id="KW-1185">Reference proteome</keyword>
<keyword evidence="1" id="KW-0812">Transmembrane</keyword>